<dbReference type="InterPro" id="IPR036400">
    <property type="entry name" value="Cyt_B5-like_heme/steroid_sf"/>
</dbReference>
<organism evidence="6">
    <name type="scientific">Eutreptiella gymnastica</name>
    <dbReference type="NCBI Taxonomy" id="73025"/>
    <lineage>
        <taxon>Eukaryota</taxon>
        <taxon>Discoba</taxon>
        <taxon>Euglenozoa</taxon>
        <taxon>Euglenida</taxon>
        <taxon>Spirocuta</taxon>
        <taxon>Euglenophyceae</taxon>
        <taxon>Eutreptiales</taxon>
        <taxon>Eutreptiaceae</taxon>
        <taxon>Eutreptiella</taxon>
    </lineage>
</organism>
<dbReference type="PANTHER" id="PTHR19359">
    <property type="entry name" value="CYTOCHROME B5"/>
    <property type="match status" value="1"/>
</dbReference>
<keyword evidence="3" id="KW-0408">Iron</keyword>
<sequence>MFAHQMPTYTYEPDGRRTAQMPDFAPVTRGSRKFTLEELATHKTVEDGWICVNNKVYDITNFVKHHPGNDLGGKVSTLLAIKRTLGTDCSEEFMEIHQGTVANAWVMLKDYYIGDLDVAQFGGQRH</sequence>
<evidence type="ECO:0000256" key="4">
    <source>
        <dbReference type="ARBA" id="ARBA00038168"/>
    </source>
</evidence>
<keyword evidence="2" id="KW-0479">Metal-binding</keyword>
<name>A0A7S4GLM8_9EUGL</name>
<dbReference type="Pfam" id="PF00173">
    <property type="entry name" value="Cyt-b5"/>
    <property type="match status" value="1"/>
</dbReference>
<protein>
    <recommendedName>
        <fullName evidence="5">Cytochrome b5 heme-binding domain-containing protein</fullName>
    </recommendedName>
</protein>
<evidence type="ECO:0000256" key="1">
    <source>
        <dbReference type="ARBA" id="ARBA00022617"/>
    </source>
</evidence>
<accession>A0A7S4GLM8</accession>
<dbReference type="SMART" id="SM01117">
    <property type="entry name" value="Cyt-b5"/>
    <property type="match status" value="1"/>
</dbReference>
<dbReference type="InterPro" id="IPR001199">
    <property type="entry name" value="Cyt_B5-like_heme/steroid-bd"/>
</dbReference>
<proteinExistence type="inferred from homology"/>
<comment type="similarity">
    <text evidence="4">Belongs to the cytochrome b5 family.</text>
</comment>
<dbReference type="Gene3D" id="3.10.120.10">
    <property type="entry name" value="Cytochrome b5-like heme/steroid binding domain"/>
    <property type="match status" value="1"/>
</dbReference>
<keyword evidence="1" id="KW-0349">Heme</keyword>
<evidence type="ECO:0000256" key="3">
    <source>
        <dbReference type="ARBA" id="ARBA00023004"/>
    </source>
</evidence>
<reference evidence="6" key="1">
    <citation type="submission" date="2021-01" db="EMBL/GenBank/DDBJ databases">
        <authorList>
            <person name="Corre E."/>
            <person name="Pelletier E."/>
            <person name="Niang G."/>
            <person name="Scheremetjew M."/>
            <person name="Finn R."/>
            <person name="Kale V."/>
            <person name="Holt S."/>
            <person name="Cochrane G."/>
            <person name="Meng A."/>
            <person name="Brown T."/>
            <person name="Cohen L."/>
        </authorList>
    </citation>
    <scope>NUCLEOTIDE SEQUENCE</scope>
    <source>
        <strain evidence="6">CCMP1594</strain>
    </source>
</reference>
<dbReference type="GO" id="GO:0046872">
    <property type="term" value="F:metal ion binding"/>
    <property type="evidence" value="ECO:0007669"/>
    <property type="project" value="UniProtKB-KW"/>
</dbReference>
<dbReference type="GO" id="GO:0016020">
    <property type="term" value="C:membrane"/>
    <property type="evidence" value="ECO:0007669"/>
    <property type="project" value="TreeGrafter"/>
</dbReference>
<dbReference type="AlphaFoldDB" id="A0A7S4GLM8"/>
<dbReference type="PROSITE" id="PS50255">
    <property type="entry name" value="CYTOCHROME_B5_2"/>
    <property type="match status" value="1"/>
</dbReference>
<dbReference type="SUPFAM" id="SSF55856">
    <property type="entry name" value="Cytochrome b5-like heme/steroid binding domain"/>
    <property type="match status" value="1"/>
</dbReference>
<dbReference type="GO" id="GO:0020037">
    <property type="term" value="F:heme binding"/>
    <property type="evidence" value="ECO:0007669"/>
    <property type="project" value="TreeGrafter"/>
</dbReference>
<feature type="domain" description="Cytochrome b5 heme-binding" evidence="5">
    <location>
        <begin position="31"/>
        <end position="117"/>
    </location>
</feature>
<evidence type="ECO:0000256" key="2">
    <source>
        <dbReference type="ARBA" id="ARBA00022723"/>
    </source>
</evidence>
<evidence type="ECO:0000313" key="6">
    <source>
        <dbReference type="EMBL" id="CAE0840613.1"/>
    </source>
</evidence>
<evidence type="ECO:0000259" key="5">
    <source>
        <dbReference type="PROSITE" id="PS50255"/>
    </source>
</evidence>
<gene>
    <name evidence="6" type="ORF">EGYM00163_LOCUS51414</name>
</gene>
<dbReference type="InterPro" id="IPR050668">
    <property type="entry name" value="Cytochrome_b5"/>
</dbReference>
<dbReference type="EMBL" id="HBJA01149478">
    <property type="protein sequence ID" value="CAE0840613.1"/>
    <property type="molecule type" value="Transcribed_RNA"/>
</dbReference>